<dbReference type="EMBL" id="CAJPIN010024267">
    <property type="protein sequence ID" value="CAG2063088.1"/>
    <property type="molecule type" value="Genomic_DNA"/>
</dbReference>
<name>A0ABN7P7Q0_TIMPD</name>
<organism evidence="1 2">
    <name type="scientific">Timema podura</name>
    <name type="common">Walking stick</name>
    <dbReference type="NCBI Taxonomy" id="61482"/>
    <lineage>
        <taxon>Eukaryota</taxon>
        <taxon>Metazoa</taxon>
        <taxon>Ecdysozoa</taxon>
        <taxon>Arthropoda</taxon>
        <taxon>Hexapoda</taxon>
        <taxon>Insecta</taxon>
        <taxon>Pterygota</taxon>
        <taxon>Neoptera</taxon>
        <taxon>Polyneoptera</taxon>
        <taxon>Phasmatodea</taxon>
        <taxon>Timematodea</taxon>
        <taxon>Timematoidea</taxon>
        <taxon>Timematidae</taxon>
        <taxon>Timema</taxon>
    </lineage>
</organism>
<evidence type="ECO:0000313" key="1">
    <source>
        <dbReference type="EMBL" id="CAG2063088.1"/>
    </source>
</evidence>
<keyword evidence="2" id="KW-1185">Reference proteome</keyword>
<gene>
    <name evidence="1" type="ORF">TPAB3V08_LOCUS10036</name>
</gene>
<sequence>MVEQNLPKLPGTYPGGRKYFSIHTFELKGWLRVSAMALLVGASGRNPDFYIPDDYNKNEAPNSGSSLQLIVLPSRYTPRELRYQSRLVWVTVGDGREWKEVRILAEYTERQ</sequence>
<reference evidence="1" key="1">
    <citation type="submission" date="2021-03" db="EMBL/GenBank/DDBJ databases">
        <authorList>
            <person name="Tran Van P."/>
        </authorList>
    </citation>
    <scope>NUCLEOTIDE SEQUENCE</scope>
</reference>
<accession>A0ABN7P7Q0</accession>
<dbReference type="Proteomes" id="UP001153148">
    <property type="component" value="Unassembled WGS sequence"/>
</dbReference>
<protein>
    <submittedName>
        <fullName evidence="1">Uncharacterized protein</fullName>
    </submittedName>
</protein>
<proteinExistence type="predicted"/>
<comment type="caution">
    <text evidence="1">The sequence shown here is derived from an EMBL/GenBank/DDBJ whole genome shotgun (WGS) entry which is preliminary data.</text>
</comment>
<evidence type="ECO:0000313" key="2">
    <source>
        <dbReference type="Proteomes" id="UP001153148"/>
    </source>
</evidence>